<feature type="region of interest" description="Disordered" evidence="1">
    <location>
        <begin position="138"/>
        <end position="192"/>
    </location>
</feature>
<evidence type="ECO:0000313" key="3">
    <source>
        <dbReference type="Proteomes" id="UP000799324"/>
    </source>
</evidence>
<evidence type="ECO:0000313" key="2">
    <source>
        <dbReference type="EMBL" id="KAF2647265.1"/>
    </source>
</evidence>
<accession>A0A6A6SHC3</accession>
<reference evidence="2" key="1">
    <citation type="journal article" date="2020" name="Stud. Mycol.">
        <title>101 Dothideomycetes genomes: a test case for predicting lifestyles and emergence of pathogens.</title>
        <authorList>
            <person name="Haridas S."/>
            <person name="Albert R."/>
            <person name="Binder M."/>
            <person name="Bloem J."/>
            <person name="Labutti K."/>
            <person name="Salamov A."/>
            <person name="Andreopoulos B."/>
            <person name="Baker S."/>
            <person name="Barry K."/>
            <person name="Bills G."/>
            <person name="Bluhm B."/>
            <person name="Cannon C."/>
            <person name="Castanera R."/>
            <person name="Culley D."/>
            <person name="Daum C."/>
            <person name="Ezra D."/>
            <person name="Gonzalez J."/>
            <person name="Henrissat B."/>
            <person name="Kuo A."/>
            <person name="Liang C."/>
            <person name="Lipzen A."/>
            <person name="Lutzoni F."/>
            <person name="Magnuson J."/>
            <person name="Mondo S."/>
            <person name="Nolan M."/>
            <person name="Ohm R."/>
            <person name="Pangilinan J."/>
            <person name="Park H.-J."/>
            <person name="Ramirez L."/>
            <person name="Alfaro M."/>
            <person name="Sun H."/>
            <person name="Tritt A."/>
            <person name="Yoshinaga Y."/>
            <person name="Zwiers L.-H."/>
            <person name="Turgeon B."/>
            <person name="Goodwin S."/>
            <person name="Spatafora J."/>
            <person name="Crous P."/>
            <person name="Grigoriev I."/>
        </authorList>
    </citation>
    <scope>NUCLEOTIDE SEQUENCE</scope>
    <source>
        <strain evidence="2">CBS 122681</strain>
    </source>
</reference>
<sequence>MPPKQEVAERSTEKTTENSTDETTEKATESQTAKILHDKIQNFKAFFSFFEEDQLETIASMRERNKCAFEEARKQTSEILKNHTVVDRNNKSSSKEELKNILDTLQADVTYGEVEVKGRVLLALKNLAAVLLEMEPPENGYSSAGVKKKLETEDNVKLDSKTPDQQLEEVKKSEREKGSDKFEGSDETKGTL</sequence>
<evidence type="ECO:0000256" key="1">
    <source>
        <dbReference type="SAM" id="MobiDB-lite"/>
    </source>
</evidence>
<feature type="compositionally biased region" description="Basic and acidic residues" evidence="1">
    <location>
        <begin position="148"/>
        <end position="192"/>
    </location>
</feature>
<feature type="compositionally biased region" description="Basic and acidic residues" evidence="1">
    <location>
        <begin position="1"/>
        <end position="16"/>
    </location>
</feature>
<organism evidence="2 3">
    <name type="scientific">Lophiostoma macrostomum CBS 122681</name>
    <dbReference type="NCBI Taxonomy" id="1314788"/>
    <lineage>
        <taxon>Eukaryota</taxon>
        <taxon>Fungi</taxon>
        <taxon>Dikarya</taxon>
        <taxon>Ascomycota</taxon>
        <taxon>Pezizomycotina</taxon>
        <taxon>Dothideomycetes</taxon>
        <taxon>Pleosporomycetidae</taxon>
        <taxon>Pleosporales</taxon>
        <taxon>Lophiostomataceae</taxon>
        <taxon>Lophiostoma</taxon>
    </lineage>
</organism>
<dbReference type="Proteomes" id="UP000799324">
    <property type="component" value="Unassembled WGS sequence"/>
</dbReference>
<gene>
    <name evidence="2" type="ORF">K491DRAFT_321954</name>
</gene>
<proteinExistence type="predicted"/>
<protein>
    <submittedName>
        <fullName evidence="2">Uncharacterized protein</fullName>
    </submittedName>
</protein>
<feature type="region of interest" description="Disordered" evidence="1">
    <location>
        <begin position="1"/>
        <end position="32"/>
    </location>
</feature>
<dbReference type="AlphaFoldDB" id="A0A6A6SHC3"/>
<keyword evidence="3" id="KW-1185">Reference proteome</keyword>
<name>A0A6A6SHC3_9PLEO</name>
<dbReference type="EMBL" id="MU004647">
    <property type="protein sequence ID" value="KAF2647265.1"/>
    <property type="molecule type" value="Genomic_DNA"/>
</dbReference>